<dbReference type="PANTHER" id="PTHR33112">
    <property type="entry name" value="DOMAIN PROTEIN, PUTATIVE-RELATED"/>
    <property type="match status" value="1"/>
</dbReference>
<feature type="region of interest" description="Disordered" evidence="1">
    <location>
        <begin position="504"/>
        <end position="545"/>
    </location>
</feature>
<sequence length="668" mass="73674">MDAPNAQLCAECTKVIQDITAHDPNSIPQIYLADFCSTISSCSLCYFVNQVFQDEGYGKDLEPCDDDEGRRLLRERYFQLWVRQGSAKEPVHFQEDDMPGICIMEIKYNRNSHDYACFIFDGFERYVRFSAEPGSPAATSGKVHAGPTITASGSPESFAHLNTLYSGCLEHHAECRKTLGGTTIDESQPPDLPAHILDLGDDPSSTSIRLLQPSQGQRGHYAALSYRRDPSTTTTPASASIPLSTLPQTFQDAVTATRALNLRYLWIDDLCLQPSSTTVQTGPIYSHARILLAASDATTPAGGLFRTYPTRPAITLPFLTTSGATAGTILAELRPDESILDPEKGPLNRSAWATQQYVLARRVAYFTAGAVVWSCRACPHRALWDDGVLWYAYGRTKTKWARLVMEYSTRELEVRGEKLVALEGVVGELGKLKLNDGGKGEEKDKKKVECVYGTWTDALASHVLWSRVGRPGSMSRPAELEAVAPTWSWASTEGGVHMTEFEFGDIDTDSDTDSDDDSDDGDDKDARSDSGDKKDKGSRPPRANAQLVIDEEDKRRIRVKGKLGRVELRVIEDPDPYMHPCDCQVYSEDGKLIGMAATDVGLGEGVKTATAFCLAVLFHPYNFSGGSYLTLFVQPREDGSDHYVRMGNGAVTKKKWFDQLGFSELYLV</sequence>
<evidence type="ECO:0000259" key="2">
    <source>
        <dbReference type="Pfam" id="PF06985"/>
    </source>
</evidence>
<evidence type="ECO:0000256" key="1">
    <source>
        <dbReference type="SAM" id="MobiDB-lite"/>
    </source>
</evidence>
<dbReference type="InterPro" id="IPR010730">
    <property type="entry name" value="HET"/>
</dbReference>
<organism evidence="3 4">
    <name type="scientific">Lasiodiplodia hormozganensis</name>
    <dbReference type="NCBI Taxonomy" id="869390"/>
    <lineage>
        <taxon>Eukaryota</taxon>
        <taxon>Fungi</taxon>
        <taxon>Dikarya</taxon>
        <taxon>Ascomycota</taxon>
        <taxon>Pezizomycotina</taxon>
        <taxon>Dothideomycetes</taxon>
        <taxon>Dothideomycetes incertae sedis</taxon>
        <taxon>Botryosphaeriales</taxon>
        <taxon>Botryosphaeriaceae</taxon>
        <taxon>Lasiodiplodia</taxon>
    </lineage>
</organism>
<dbReference type="Pfam" id="PF06985">
    <property type="entry name" value="HET"/>
    <property type="match status" value="1"/>
</dbReference>
<gene>
    <name evidence="3" type="ORF">DIS24_g8167</name>
</gene>
<feature type="domain" description="Heterokaryon incompatibility" evidence="2">
    <location>
        <begin position="221"/>
        <end position="308"/>
    </location>
</feature>
<reference evidence="3" key="1">
    <citation type="submission" date="2023-06" db="EMBL/GenBank/DDBJ databases">
        <title>Multi-omics analyses reveal the molecular pathogenesis toolkit of Lasiodiplodia hormozganensis, a cross-kingdom pathogen.</title>
        <authorList>
            <person name="Felix C."/>
            <person name="Meneses R."/>
            <person name="Goncalves M.F.M."/>
            <person name="Tilleman L."/>
            <person name="Duarte A.S."/>
            <person name="Jorrin-Novo J.V."/>
            <person name="Van De Peer Y."/>
            <person name="Deforce D."/>
            <person name="Van Nieuwerburgh F."/>
            <person name="Esteves A.C."/>
            <person name="Alves A."/>
        </authorList>
    </citation>
    <scope>NUCLEOTIDE SEQUENCE</scope>
    <source>
        <strain evidence="3">CBS 339.90</strain>
    </source>
</reference>
<dbReference type="PANTHER" id="PTHR33112:SF10">
    <property type="entry name" value="TOL"/>
    <property type="match status" value="1"/>
</dbReference>
<protein>
    <recommendedName>
        <fullName evidence="2">Heterokaryon incompatibility domain-containing protein</fullName>
    </recommendedName>
</protein>
<comment type="caution">
    <text evidence="3">The sequence shown here is derived from an EMBL/GenBank/DDBJ whole genome shotgun (WGS) entry which is preliminary data.</text>
</comment>
<name>A0AA40CPT3_9PEZI</name>
<evidence type="ECO:0000313" key="4">
    <source>
        <dbReference type="Proteomes" id="UP001175001"/>
    </source>
</evidence>
<dbReference type="EMBL" id="JAUJDW010000057">
    <property type="protein sequence ID" value="KAK0645188.1"/>
    <property type="molecule type" value="Genomic_DNA"/>
</dbReference>
<dbReference type="AlphaFoldDB" id="A0AA40CPT3"/>
<proteinExistence type="predicted"/>
<keyword evidence="4" id="KW-1185">Reference proteome</keyword>
<accession>A0AA40CPT3</accession>
<feature type="compositionally biased region" description="Acidic residues" evidence="1">
    <location>
        <begin position="504"/>
        <end position="523"/>
    </location>
</feature>
<evidence type="ECO:0000313" key="3">
    <source>
        <dbReference type="EMBL" id="KAK0645188.1"/>
    </source>
</evidence>
<feature type="compositionally biased region" description="Basic and acidic residues" evidence="1">
    <location>
        <begin position="524"/>
        <end position="538"/>
    </location>
</feature>
<dbReference type="Proteomes" id="UP001175001">
    <property type="component" value="Unassembled WGS sequence"/>
</dbReference>